<dbReference type="InterPro" id="IPR040217">
    <property type="entry name" value="ACR1-12"/>
</dbReference>
<sequence>MQVEGENGHGRILLQIVQALSDLDLIISKATISADGGWFMNVFHVTDHHGHKLRDPSFVRYMQRSLDGDQEGNRAYDVAKLKICRDNKVNVEHFTSDCIALEISSVDSPGIFSESTPVDPQRCAAGIFYIKNRDTGRSISDRPRLSCLLKKILNVVEAHHLPDKLWGVRLRHAAYQIHTERRLHQLMQEQMDFQVTTPPLHAHEDLSMLAISVVEAKRLRGHLIKRDYFVVTVRSRDTPKLMFDAISSLTNLNFEVLRGFVSSNGRWAIQKYFMRGLDGCTTLNEVERQSLVRSLKAAIERRQSHGLRMDMRTLNRPDLLLNVSKVFQKNGLSINKVEFAKQKDMAVGTFYITDASSSSNVVAIEQQKLEAMQKEIWNGIFFEKKNNCDCNITSPAHKRWSLYSMICSFGGAI</sequence>
<reference evidence="3 4" key="1">
    <citation type="journal article" date="2016" name="Sci. Rep.">
        <title>The Dendrobium catenatum Lindl. genome sequence provides insights into polysaccharide synthase, floral development and adaptive evolution.</title>
        <authorList>
            <person name="Zhang G.Q."/>
            <person name="Xu Q."/>
            <person name="Bian C."/>
            <person name="Tsai W.C."/>
            <person name="Yeh C.M."/>
            <person name="Liu K.W."/>
            <person name="Yoshida K."/>
            <person name="Zhang L.S."/>
            <person name="Chang S.B."/>
            <person name="Chen F."/>
            <person name="Shi Y."/>
            <person name="Su Y.Y."/>
            <person name="Zhang Y.Q."/>
            <person name="Chen L.J."/>
            <person name="Yin Y."/>
            <person name="Lin M."/>
            <person name="Huang H."/>
            <person name="Deng H."/>
            <person name="Wang Z.W."/>
            <person name="Zhu S.L."/>
            <person name="Zhao X."/>
            <person name="Deng C."/>
            <person name="Niu S.C."/>
            <person name="Huang J."/>
            <person name="Wang M."/>
            <person name="Liu G.H."/>
            <person name="Yang H.J."/>
            <person name="Xiao X.J."/>
            <person name="Hsiao Y.Y."/>
            <person name="Wu W.L."/>
            <person name="Chen Y.Y."/>
            <person name="Mitsuda N."/>
            <person name="Ohme-Takagi M."/>
            <person name="Luo Y.B."/>
            <person name="Van de Peer Y."/>
            <person name="Liu Z.J."/>
        </authorList>
    </citation>
    <scope>NUCLEOTIDE SEQUENCE [LARGE SCALE GENOMIC DNA]</scope>
    <source>
        <tissue evidence="3">The whole plant</tissue>
    </source>
</reference>
<accession>A0A2I0VMK5</accession>
<dbReference type="SUPFAM" id="SSF55021">
    <property type="entry name" value="ACT-like"/>
    <property type="match status" value="2"/>
</dbReference>
<evidence type="ECO:0000256" key="2">
    <source>
        <dbReference type="RuleBase" id="RU369043"/>
    </source>
</evidence>
<dbReference type="Proteomes" id="UP000233837">
    <property type="component" value="Unassembled WGS sequence"/>
</dbReference>
<dbReference type="GO" id="GO:0016597">
    <property type="term" value="F:amino acid binding"/>
    <property type="evidence" value="ECO:0007669"/>
    <property type="project" value="UniProtKB-UniRule"/>
</dbReference>
<keyword evidence="4" id="KW-1185">Reference proteome</keyword>
<name>A0A2I0VMK5_9ASPA</name>
<organism evidence="3 4">
    <name type="scientific">Dendrobium catenatum</name>
    <dbReference type="NCBI Taxonomy" id="906689"/>
    <lineage>
        <taxon>Eukaryota</taxon>
        <taxon>Viridiplantae</taxon>
        <taxon>Streptophyta</taxon>
        <taxon>Embryophyta</taxon>
        <taxon>Tracheophyta</taxon>
        <taxon>Spermatophyta</taxon>
        <taxon>Magnoliopsida</taxon>
        <taxon>Liliopsida</taxon>
        <taxon>Asparagales</taxon>
        <taxon>Orchidaceae</taxon>
        <taxon>Epidendroideae</taxon>
        <taxon>Malaxideae</taxon>
        <taxon>Dendrobiinae</taxon>
        <taxon>Dendrobium</taxon>
    </lineage>
</organism>
<reference evidence="3 4" key="2">
    <citation type="journal article" date="2017" name="Nature">
        <title>The Apostasia genome and the evolution of orchids.</title>
        <authorList>
            <person name="Zhang G.Q."/>
            <person name="Liu K.W."/>
            <person name="Li Z."/>
            <person name="Lohaus R."/>
            <person name="Hsiao Y.Y."/>
            <person name="Niu S.C."/>
            <person name="Wang J.Y."/>
            <person name="Lin Y.C."/>
            <person name="Xu Q."/>
            <person name="Chen L.J."/>
            <person name="Yoshida K."/>
            <person name="Fujiwara S."/>
            <person name="Wang Z.W."/>
            <person name="Zhang Y.Q."/>
            <person name="Mitsuda N."/>
            <person name="Wang M."/>
            <person name="Liu G.H."/>
            <person name="Pecoraro L."/>
            <person name="Huang H.X."/>
            <person name="Xiao X.J."/>
            <person name="Lin M."/>
            <person name="Wu X.Y."/>
            <person name="Wu W.L."/>
            <person name="Chen Y.Y."/>
            <person name="Chang S.B."/>
            <person name="Sakamoto S."/>
            <person name="Ohme-Takagi M."/>
            <person name="Yagi M."/>
            <person name="Zeng S.J."/>
            <person name="Shen C.Y."/>
            <person name="Yeh C.M."/>
            <person name="Luo Y.B."/>
            <person name="Tsai W.C."/>
            <person name="Van de Peer Y."/>
            <person name="Liu Z.J."/>
        </authorList>
    </citation>
    <scope>NUCLEOTIDE SEQUENCE [LARGE SCALE GENOMIC DNA]</scope>
    <source>
        <tissue evidence="3">The whole plant</tissue>
    </source>
</reference>
<dbReference type="AlphaFoldDB" id="A0A2I0VMK5"/>
<protein>
    <recommendedName>
        <fullName evidence="2">ACT domain-containing protein ACR</fullName>
    </recommendedName>
    <alternativeName>
        <fullName evidence="2">Protein ACT DOMAIN REPEATS</fullName>
    </alternativeName>
</protein>
<dbReference type="EMBL" id="KZ503407">
    <property type="protein sequence ID" value="PKU64638.1"/>
    <property type="molecule type" value="Genomic_DNA"/>
</dbReference>
<dbReference type="InterPro" id="IPR045865">
    <property type="entry name" value="ACT-like_dom_sf"/>
</dbReference>
<keyword evidence="1 2" id="KW-0677">Repeat</keyword>
<evidence type="ECO:0000313" key="3">
    <source>
        <dbReference type="EMBL" id="PKU64638.1"/>
    </source>
</evidence>
<evidence type="ECO:0000256" key="1">
    <source>
        <dbReference type="ARBA" id="ARBA00022737"/>
    </source>
</evidence>
<gene>
    <name evidence="3" type="ORF">MA16_Dca015899</name>
</gene>
<dbReference type="PANTHER" id="PTHR31096">
    <property type="entry name" value="ACT DOMAIN-CONTAINING PROTEIN ACR4-RELATED"/>
    <property type="match status" value="1"/>
</dbReference>
<proteinExistence type="predicted"/>
<evidence type="ECO:0000313" key="4">
    <source>
        <dbReference type="Proteomes" id="UP000233837"/>
    </source>
</evidence>
<comment type="function">
    <text evidence="2">Binds amino acids.</text>
</comment>
<dbReference type="PANTHER" id="PTHR31096:SF7">
    <property type="entry name" value="ACT DOMAIN-CONTAINING PROTEIN ACR1"/>
    <property type="match status" value="1"/>
</dbReference>